<evidence type="ECO:0000313" key="1">
    <source>
        <dbReference type="EMBL" id="SMH26553.1"/>
    </source>
</evidence>
<dbReference type="Proteomes" id="UP000193083">
    <property type="component" value="Unassembled WGS sequence"/>
</dbReference>
<protein>
    <recommendedName>
        <fullName evidence="3">Excisionase</fullName>
    </recommendedName>
</protein>
<dbReference type="OrthoDB" id="26212at2"/>
<dbReference type="RefSeq" id="WP_085462582.1">
    <property type="nucleotide sequence ID" value="NZ_FXBL01000003.1"/>
</dbReference>
<dbReference type="AlphaFoldDB" id="A0A1X7MRF7"/>
<keyword evidence="2" id="KW-1185">Reference proteome</keyword>
<evidence type="ECO:0008006" key="3">
    <source>
        <dbReference type="Google" id="ProtNLM"/>
    </source>
</evidence>
<accession>A0A1X7MRF7</accession>
<sequence>MASQLVKFSGLSDQDRKKVRPLPKLAAGDRIELHVRRKDGHDHTLALPPAAATVVEALIDRLLSGERVAVLAEEQELSPTEASNILGISRPLVVLRMDRGDLPFRYVGKHRRASLKDVLALKARLDAQRGAMEALVDDAEELHVQYGA</sequence>
<gene>
    <name evidence="1" type="ORF">SAMN02982922_0322</name>
</gene>
<proteinExistence type="predicted"/>
<name>A0A1X7MRF7_9HYPH</name>
<dbReference type="EMBL" id="FXBL01000003">
    <property type="protein sequence ID" value="SMH26553.1"/>
    <property type="molecule type" value="Genomic_DNA"/>
</dbReference>
<evidence type="ECO:0000313" key="2">
    <source>
        <dbReference type="Proteomes" id="UP000193083"/>
    </source>
</evidence>
<organism evidence="1 2">
    <name type="scientific">Mesorhizobium australicum</name>
    <dbReference type="NCBI Taxonomy" id="536018"/>
    <lineage>
        <taxon>Bacteria</taxon>
        <taxon>Pseudomonadati</taxon>
        <taxon>Pseudomonadota</taxon>
        <taxon>Alphaproteobacteria</taxon>
        <taxon>Hyphomicrobiales</taxon>
        <taxon>Phyllobacteriaceae</taxon>
        <taxon>Mesorhizobium</taxon>
    </lineage>
</organism>
<reference evidence="1 2" key="1">
    <citation type="submission" date="2017-04" db="EMBL/GenBank/DDBJ databases">
        <authorList>
            <person name="Afonso C.L."/>
            <person name="Miller P.J."/>
            <person name="Scott M.A."/>
            <person name="Spackman E."/>
            <person name="Goraichik I."/>
            <person name="Dimitrov K.M."/>
            <person name="Suarez D.L."/>
            <person name="Swayne D.E."/>
        </authorList>
    </citation>
    <scope>NUCLEOTIDE SEQUENCE [LARGE SCALE GENOMIC DNA]</scope>
    <source>
        <strain evidence="1 2">B5P</strain>
    </source>
</reference>